<dbReference type="InterPro" id="IPR011604">
    <property type="entry name" value="PDDEXK-like_dom_sf"/>
</dbReference>
<feature type="domain" description="PD-(D/E)XK endonuclease-like" evidence="1">
    <location>
        <begin position="1"/>
        <end position="282"/>
    </location>
</feature>
<reference evidence="2" key="1">
    <citation type="submission" date="2018-05" db="EMBL/GenBank/DDBJ databases">
        <authorList>
            <person name="Lanie J.A."/>
            <person name="Ng W.-L."/>
            <person name="Kazmierczak K.M."/>
            <person name="Andrzejewski T.M."/>
            <person name="Davidsen T.M."/>
            <person name="Wayne K.J."/>
            <person name="Tettelin H."/>
            <person name="Glass J.I."/>
            <person name="Rusch D."/>
            <person name="Podicherti R."/>
            <person name="Tsui H.-C.T."/>
            <person name="Winkler M.E."/>
        </authorList>
    </citation>
    <scope>NUCLEOTIDE SEQUENCE</scope>
</reference>
<evidence type="ECO:0000313" key="2">
    <source>
        <dbReference type="EMBL" id="SVC73226.1"/>
    </source>
</evidence>
<sequence length="343" mass="38278">HSSLEEVGQCPRKYALRHAQYPDLWDGPGYPDKVWEASIFGDAVHQGVETLLRALHSGGCTSVKDEQTVELLRGLGGYSAVASRATAGVLADLESNPRMAAHLDRLADRLNRRIPEMRSAMQTLVSRTSLEMGEPTQHEETGAGFLGGRRRIGLGSHPEVTLESEDDRFTGRVDLLTVKSDSADVVDYKTGKREDHHDVQVTLYGLLWFSDRVANPDSLPVGTLKIAYITGDESVVVPEDWEPVRQELLARITEADRALAESPPRAHPSDDCSFCSVRHMCDEFWNSEYGEPRVSPGRADVSVEVIKRNGPRSWVVRFESDPRRVLLRVVDEEDLIEVGQRLR</sequence>
<gene>
    <name evidence="2" type="ORF">METZ01_LOCUS326080</name>
</gene>
<accession>A0A382PJ10</accession>
<feature type="non-terminal residue" evidence="2">
    <location>
        <position position="1"/>
    </location>
</feature>
<name>A0A382PJ10_9ZZZZ</name>
<dbReference type="Gene3D" id="3.90.320.10">
    <property type="match status" value="1"/>
</dbReference>
<feature type="non-terminal residue" evidence="2">
    <location>
        <position position="343"/>
    </location>
</feature>
<evidence type="ECO:0000259" key="1">
    <source>
        <dbReference type="Pfam" id="PF12705"/>
    </source>
</evidence>
<dbReference type="InterPro" id="IPR038726">
    <property type="entry name" value="PDDEXK_AddAB-type"/>
</dbReference>
<organism evidence="2">
    <name type="scientific">marine metagenome</name>
    <dbReference type="NCBI Taxonomy" id="408172"/>
    <lineage>
        <taxon>unclassified sequences</taxon>
        <taxon>metagenomes</taxon>
        <taxon>ecological metagenomes</taxon>
    </lineage>
</organism>
<dbReference type="EMBL" id="UINC01107675">
    <property type="protein sequence ID" value="SVC73226.1"/>
    <property type="molecule type" value="Genomic_DNA"/>
</dbReference>
<protein>
    <recommendedName>
        <fullName evidence="1">PD-(D/E)XK endonuclease-like domain-containing protein</fullName>
    </recommendedName>
</protein>
<dbReference type="Pfam" id="PF12705">
    <property type="entry name" value="PDDEXK_1"/>
    <property type="match status" value="1"/>
</dbReference>
<dbReference type="AlphaFoldDB" id="A0A382PJ10"/>
<proteinExistence type="predicted"/>